<keyword evidence="2" id="KW-0472">Membrane</keyword>
<keyword evidence="2" id="KW-0812">Transmembrane</keyword>
<feature type="transmembrane region" description="Helical" evidence="2">
    <location>
        <begin position="51"/>
        <end position="69"/>
    </location>
</feature>
<keyword evidence="4" id="KW-1185">Reference proteome</keyword>
<evidence type="ECO:0000256" key="1">
    <source>
        <dbReference type="SAM" id="MobiDB-lite"/>
    </source>
</evidence>
<dbReference type="AlphaFoldDB" id="A0A4Q7LX03"/>
<keyword evidence="2" id="KW-1133">Transmembrane helix</keyword>
<feature type="transmembrane region" description="Helical" evidence="2">
    <location>
        <begin position="105"/>
        <end position="124"/>
    </location>
</feature>
<gene>
    <name evidence="3" type="ORF">EV141_0784</name>
</gene>
<dbReference type="OrthoDB" id="5103001at2"/>
<proteinExistence type="predicted"/>
<feature type="transmembrane region" description="Helical" evidence="2">
    <location>
        <begin position="81"/>
        <end position="99"/>
    </location>
</feature>
<organism evidence="3 4">
    <name type="scientific">Microcella putealis</name>
    <dbReference type="NCBI Taxonomy" id="337005"/>
    <lineage>
        <taxon>Bacteria</taxon>
        <taxon>Bacillati</taxon>
        <taxon>Actinomycetota</taxon>
        <taxon>Actinomycetes</taxon>
        <taxon>Micrococcales</taxon>
        <taxon>Microbacteriaceae</taxon>
        <taxon>Microcella</taxon>
    </lineage>
</organism>
<evidence type="ECO:0000256" key="2">
    <source>
        <dbReference type="SAM" id="Phobius"/>
    </source>
</evidence>
<feature type="region of interest" description="Disordered" evidence="1">
    <location>
        <begin position="380"/>
        <end position="404"/>
    </location>
</feature>
<feature type="transmembrane region" description="Helical" evidence="2">
    <location>
        <begin position="159"/>
        <end position="182"/>
    </location>
</feature>
<feature type="transmembrane region" description="Helical" evidence="2">
    <location>
        <begin position="21"/>
        <end position="39"/>
    </location>
</feature>
<dbReference type="Proteomes" id="UP000293519">
    <property type="component" value="Unassembled WGS sequence"/>
</dbReference>
<feature type="transmembrane region" description="Helical" evidence="2">
    <location>
        <begin position="131"/>
        <end position="153"/>
    </location>
</feature>
<protein>
    <submittedName>
        <fullName evidence="3">Uncharacterized protein</fullName>
    </submittedName>
</protein>
<comment type="caution">
    <text evidence="3">The sequence shown here is derived from an EMBL/GenBank/DDBJ whole genome shotgun (WGS) entry which is preliminary data.</text>
</comment>
<sequence>MASRRSTSPWSVDPISWVTTSGMPVTATLVLAVYGALAIVSERAPSTMGWALQWAALGVLVTAGALIHARSRPPRGLLSPVVVAALSPLMVGGVLLSALGYRGDAFALTLWWAPLAISLLLIAAAPYLRSFAIITLGIVQLASTAVITLALVVPDNPTWPAFTTVVIAITPIVAGTTTSAVLSRSIVRRLVQWSERPLPRPTAGVAGIDDRALAHSVDSEVSEQLASAVAFLRGVAERGSVDESDIQRSRALALDLRHTLLAEATATWLERVVRGHPVELDDPDRLADRLTVAQRTALRAMLDALMAHPESGFVSARIALRASDDLHVAVAMRISTTLPEGRRVTFLAPYYVSLSAAVRDIRWRDGADLEVAFEAAAETPTGRTPLVQRTPRATPAHRDEPGES</sequence>
<dbReference type="RefSeq" id="WP_130484628.1">
    <property type="nucleotide sequence ID" value="NZ_SGWW01000001.1"/>
</dbReference>
<name>A0A4Q7LX03_9MICO</name>
<reference evidence="3 4" key="1">
    <citation type="journal article" date="2015" name="Stand. Genomic Sci.">
        <title>Genomic Encyclopedia of Bacterial and Archaeal Type Strains, Phase III: the genomes of soil and plant-associated and newly described type strains.</title>
        <authorList>
            <person name="Whitman W.B."/>
            <person name="Woyke T."/>
            <person name="Klenk H.P."/>
            <person name="Zhou Y."/>
            <person name="Lilburn T.G."/>
            <person name="Beck B.J."/>
            <person name="De Vos P."/>
            <person name="Vandamme P."/>
            <person name="Eisen J.A."/>
            <person name="Garrity G."/>
            <person name="Hugenholtz P."/>
            <person name="Kyrpides N.C."/>
        </authorList>
    </citation>
    <scope>NUCLEOTIDE SEQUENCE [LARGE SCALE GENOMIC DNA]</scope>
    <source>
        <strain evidence="3 4">CV2</strain>
    </source>
</reference>
<dbReference type="EMBL" id="SGWW01000001">
    <property type="protein sequence ID" value="RZS59555.1"/>
    <property type="molecule type" value="Genomic_DNA"/>
</dbReference>
<evidence type="ECO:0000313" key="4">
    <source>
        <dbReference type="Proteomes" id="UP000293519"/>
    </source>
</evidence>
<evidence type="ECO:0000313" key="3">
    <source>
        <dbReference type="EMBL" id="RZS59555.1"/>
    </source>
</evidence>
<accession>A0A4Q7LX03</accession>